<organism evidence="3 6">
    <name type="scientific">Eisenbergiella tayi</name>
    <dbReference type="NCBI Taxonomy" id="1432052"/>
    <lineage>
        <taxon>Bacteria</taxon>
        <taxon>Bacillati</taxon>
        <taxon>Bacillota</taxon>
        <taxon>Clostridia</taxon>
        <taxon>Lachnospirales</taxon>
        <taxon>Lachnospiraceae</taxon>
        <taxon>Eisenbergiella</taxon>
    </lineage>
</organism>
<dbReference type="Proteomes" id="UP000094869">
    <property type="component" value="Unassembled WGS sequence"/>
</dbReference>
<dbReference type="RefSeq" id="WP_069154262.1">
    <property type="nucleotide sequence ID" value="NZ_JAQCZP010000038.1"/>
</dbReference>
<keyword evidence="8" id="KW-1185">Reference proteome</keyword>
<dbReference type="Proteomes" id="UP000094271">
    <property type="component" value="Unassembled WGS sequence"/>
</dbReference>
<evidence type="ECO:0000313" key="8">
    <source>
        <dbReference type="Proteomes" id="UP000094869"/>
    </source>
</evidence>
<evidence type="ECO:0000256" key="1">
    <source>
        <dbReference type="SAM" id="Coils"/>
    </source>
</evidence>
<feature type="coiled-coil region" evidence="1">
    <location>
        <begin position="888"/>
        <end position="1078"/>
    </location>
</feature>
<sequence length="1499" mass="165370">MKNDYRLLLTAMLDEAKSKKIINQQLANIKKNIQKQAPIDLRIKVNEKAAQQQTTKLWDSLKKTILDQKITIKVDSKEIGKVLDQIDKALANNSTIKKYDPTMSEKDIPSSTSNSKNKFIEESKDYLSTLNDVEKKVKKGEKTWSEYYDELNYNEKWVATWGESTEGQIRTSKDFEEAYNAAHKLNGGLDQMSLGAKAGEIALKGLSLAGNMLASWAITAVIQLVVTAFDNFIHRVEIAKKALSDSKSNFDSIKSEFTDLNTELENNAKRIKELESLPHPSYIDEEELKRLKESTKELERQKAVKDVELKHSSEDLSKANMKAFEKEYGDDNFSFEDVKELKSEGSIFGKGIEGLSAALMNIEDEKAKAISSGNTQDLENLNEIEKDTIEQLESNLPILQDYRNNLTDLMDYRELTADEQAFYDNLEQGMKLIYQFTDPSTWNQIEFDDILNTDDLDVTKDELILMAKAGELTPETLEGYTNLNNAIKESQFILEDGKSATSEFLEELYALADATDIQPENIISKTIEQLNSQYSPAFDAIGKAYQDIFTLDENGEETFSLENVNLEMLDSIKNGFEEINEAGASIDVSSYENLISILSDSESTADEVHDAFNEISSSITEGLSDVSTANYDVVAASLEAMGVTNSQIITFEALLNNTKALEEAGFDLAGASEKDMEAFVNESVSAEYAGQALALLKLKKIYCNDTVLRTDADINNVLSLANAAGISSEAIGELASAKQFYDDAIKSGNAGRIDAATTQLDNVNKKIQEELAGFSIGVNFNSNPLADSKETLKNDSKEAGSAAGKEAGDAYLTAFEEKYKKLKDIRDRDKISQKQYLDALRAMNERYFKGRDEYIDEYNKYQKEYLDGMLDLYKSVISGVVKQIDKHIKSLNDQKDSAVDSLKSQQESAKKALEAQKDAIEEQIKLIDKQIDSKQAQIDAINEENEARENAINLEKEQYELERLRNQRTEFVYSGKEKGFIYQTDSGAIRDQEQAVKEAEDQIRIATIEKEISLLEKKKEVLEEQQSAIDDQIEQVDAYYEELISNTESYWDTQIKGAEDVKSRWEELQDLKEQLELNVQLISMGISPDDISQLTSEELFEKVKEHYLGILADISSGNSQMLSSLSDLAGIDISALPSFLEDTHDYMEILSDGIDFANLDDSLSTVIDQFENVAAAAGMMTGSVIGSTGVSVGTDKSTKSSPGGSASGNVSFIDAVKSLEDESVPMLNNVADAFAGEESSDNSSQSIAGSVNKAKEAIAGSSSGKKKSSEGQEGSGEDSGSLLEAMSAQSKAALDEETGIPAQIQKWQELNGVLSNILENLRNIAAVIPTLNSDTNISAPGASAAGLAAAKGGVSNGARNVLVSEYNQLETIIHKNGTYEITSSPTLTDLRPGDQVLNNSQTLSLIRKKNRAAANRSNGLFIGNSLSPLPELQLRNTVLDHSFASPTAPQFLSNDNRNSLVNISIGDVILENVQNADALSRQIVMRLPTQIKQELSKRG</sequence>
<reference evidence="4 7" key="3">
    <citation type="submission" date="2016-08" db="EMBL/GenBank/DDBJ databases">
        <authorList>
            <person name="Seilhamer J.J."/>
        </authorList>
    </citation>
    <scope>NUCLEOTIDE SEQUENCE [LARGE SCALE GENOMIC DNA]</scope>
    <source>
        <strain evidence="4 7">NML150140-1</strain>
    </source>
</reference>
<dbReference type="PATRIC" id="fig|1432052.4.peg.5307"/>
<gene>
    <name evidence="4" type="ORF">BEI59_31760</name>
    <name evidence="3" type="ORF">BEI61_04781</name>
    <name evidence="5" type="ORF">BEI63_29250</name>
</gene>
<evidence type="ECO:0000313" key="7">
    <source>
        <dbReference type="Proteomes" id="UP000094271"/>
    </source>
</evidence>
<evidence type="ECO:0000313" key="3">
    <source>
        <dbReference type="EMBL" id="ODM03978.1"/>
    </source>
</evidence>
<evidence type="ECO:0000313" key="4">
    <source>
        <dbReference type="EMBL" id="ODR42300.1"/>
    </source>
</evidence>
<keyword evidence="1" id="KW-0175">Coiled coil</keyword>
<proteinExistence type="predicted"/>
<protein>
    <submittedName>
        <fullName evidence="3">Uncharacterized protein</fullName>
    </submittedName>
</protein>
<dbReference type="PANTHER" id="PTHR23159">
    <property type="entry name" value="CENTROSOMAL PROTEIN 2"/>
    <property type="match status" value="1"/>
</dbReference>
<dbReference type="Proteomes" id="UP000094067">
    <property type="component" value="Unassembled WGS sequence"/>
</dbReference>
<reference evidence="3 6" key="1">
    <citation type="submission" date="2016-07" db="EMBL/GenBank/DDBJ databases">
        <title>Characterization of isolates of Eisenbergiella tayi derived from blood cultures, using whole genome sequencing.</title>
        <authorList>
            <person name="Burdz T."/>
            <person name="Wiebe D."/>
            <person name="Huynh C."/>
            <person name="Bernard K."/>
        </authorList>
    </citation>
    <scope>NUCLEOTIDE SEQUENCE [LARGE SCALE GENOMIC DNA]</scope>
    <source>
        <strain evidence="3 6">NML 110608</strain>
    </source>
</reference>
<dbReference type="PANTHER" id="PTHR23159:SF31">
    <property type="entry name" value="CENTROSOME-ASSOCIATED PROTEIN CEP250 ISOFORM X1"/>
    <property type="match status" value="1"/>
</dbReference>
<reference evidence="5 8" key="2">
    <citation type="submission" date="2016-08" db="EMBL/GenBank/DDBJ databases">
        <title>Characterization of Isolates of Eisenbergiella tayi Derived from Blood Cultures, Using Whole Genome Sequencing.</title>
        <authorList>
            <person name="Bernier A.-M."/>
            <person name="Burdz T."/>
            <person name="Wiebe D."/>
            <person name="Bernard K."/>
        </authorList>
    </citation>
    <scope>NUCLEOTIDE SEQUENCE [LARGE SCALE GENOMIC DNA]</scope>
    <source>
        <strain evidence="5 8">NML120146</strain>
    </source>
</reference>
<evidence type="ECO:0000256" key="2">
    <source>
        <dbReference type="SAM" id="MobiDB-lite"/>
    </source>
</evidence>
<dbReference type="EMBL" id="MEHA01000038">
    <property type="protein sequence ID" value="ODR42300.1"/>
    <property type="molecule type" value="Genomic_DNA"/>
</dbReference>
<evidence type="ECO:0000313" key="6">
    <source>
        <dbReference type="Proteomes" id="UP000094067"/>
    </source>
</evidence>
<name>A0A1E3A5H3_9FIRM</name>
<comment type="caution">
    <text evidence="3">The sequence shown here is derived from an EMBL/GenBank/DDBJ whole genome shotgun (WGS) entry which is preliminary data.</text>
</comment>
<evidence type="ECO:0000313" key="5">
    <source>
        <dbReference type="EMBL" id="ODR44855.1"/>
    </source>
</evidence>
<accession>A0A1E3A5H3</accession>
<feature type="coiled-coil region" evidence="1">
    <location>
        <begin position="254"/>
        <end position="308"/>
    </location>
</feature>
<feature type="region of interest" description="Disordered" evidence="2">
    <location>
        <begin position="1236"/>
        <end position="1280"/>
    </location>
</feature>
<dbReference type="OrthoDB" id="9813148at2"/>
<dbReference type="EMBL" id="MEHD01000054">
    <property type="protein sequence ID" value="ODR44855.1"/>
    <property type="molecule type" value="Genomic_DNA"/>
</dbReference>
<dbReference type="EMBL" id="MCGH01000003">
    <property type="protein sequence ID" value="ODM03978.1"/>
    <property type="molecule type" value="Genomic_DNA"/>
</dbReference>